<proteinExistence type="predicted"/>
<name>A0ACC0NCQ2_RHOML</name>
<comment type="caution">
    <text evidence="1">The sequence shown here is derived from an EMBL/GenBank/DDBJ whole genome shotgun (WGS) entry which is preliminary data.</text>
</comment>
<keyword evidence="2" id="KW-1185">Reference proteome</keyword>
<dbReference type="EMBL" id="CM046393">
    <property type="protein sequence ID" value="KAI8551030.1"/>
    <property type="molecule type" value="Genomic_DNA"/>
</dbReference>
<organism evidence="1 2">
    <name type="scientific">Rhododendron molle</name>
    <name type="common">Chinese azalea</name>
    <name type="synonym">Azalea mollis</name>
    <dbReference type="NCBI Taxonomy" id="49168"/>
    <lineage>
        <taxon>Eukaryota</taxon>
        <taxon>Viridiplantae</taxon>
        <taxon>Streptophyta</taxon>
        <taxon>Embryophyta</taxon>
        <taxon>Tracheophyta</taxon>
        <taxon>Spermatophyta</taxon>
        <taxon>Magnoliopsida</taxon>
        <taxon>eudicotyledons</taxon>
        <taxon>Gunneridae</taxon>
        <taxon>Pentapetalae</taxon>
        <taxon>asterids</taxon>
        <taxon>Ericales</taxon>
        <taxon>Ericaceae</taxon>
        <taxon>Ericoideae</taxon>
        <taxon>Rhodoreae</taxon>
        <taxon>Rhododendron</taxon>
    </lineage>
</organism>
<protein>
    <submittedName>
        <fullName evidence="1">Uncharacterized protein</fullName>
    </submittedName>
</protein>
<dbReference type="Proteomes" id="UP001062846">
    <property type="component" value="Chromosome 6"/>
</dbReference>
<gene>
    <name evidence="1" type="ORF">RHMOL_Rhmol06G0153300</name>
</gene>
<accession>A0ACC0NCQ2</accession>
<reference evidence="1" key="1">
    <citation type="submission" date="2022-02" db="EMBL/GenBank/DDBJ databases">
        <title>Plant Genome Project.</title>
        <authorList>
            <person name="Zhang R.-G."/>
        </authorList>
    </citation>
    <scope>NUCLEOTIDE SEQUENCE</scope>
    <source>
        <strain evidence="1">AT1</strain>
    </source>
</reference>
<evidence type="ECO:0000313" key="2">
    <source>
        <dbReference type="Proteomes" id="UP001062846"/>
    </source>
</evidence>
<sequence>MGNGIFWSQPETSSAASCGSGGGSGSTTMPSTQPSSSTPIALLSCCSAGSDGLDYCSALFCSVMDWTTVLPLFCSVMWTVVLLCSGLEYYCTSVLLCHVDCCSANCRSGFGKVNTLKWNPCAKLN</sequence>
<evidence type="ECO:0000313" key="1">
    <source>
        <dbReference type="EMBL" id="KAI8551030.1"/>
    </source>
</evidence>